<dbReference type="Pfam" id="PF22483">
    <property type="entry name" value="Mu-transpos_C_2"/>
    <property type="match status" value="1"/>
</dbReference>
<dbReference type="Proteomes" id="UP000015453">
    <property type="component" value="Unassembled WGS sequence"/>
</dbReference>
<name>S8E948_9LAMI</name>
<dbReference type="OrthoDB" id="10260157at2759"/>
<dbReference type="PANTHER" id="PTHR35004">
    <property type="entry name" value="TRANSPOSASE RV3428C-RELATED"/>
    <property type="match status" value="1"/>
</dbReference>
<proteinExistence type="predicted"/>
<evidence type="ECO:0000313" key="3">
    <source>
        <dbReference type="Proteomes" id="UP000015453"/>
    </source>
</evidence>
<organism evidence="2 3">
    <name type="scientific">Genlisea aurea</name>
    <dbReference type="NCBI Taxonomy" id="192259"/>
    <lineage>
        <taxon>Eukaryota</taxon>
        <taxon>Viridiplantae</taxon>
        <taxon>Streptophyta</taxon>
        <taxon>Embryophyta</taxon>
        <taxon>Tracheophyta</taxon>
        <taxon>Spermatophyta</taxon>
        <taxon>Magnoliopsida</taxon>
        <taxon>eudicotyledons</taxon>
        <taxon>Gunneridae</taxon>
        <taxon>Pentapetalae</taxon>
        <taxon>asterids</taxon>
        <taxon>lamiids</taxon>
        <taxon>Lamiales</taxon>
        <taxon>Lentibulariaceae</taxon>
        <taxon>Genlisea</taxon>
    </lineage>
</organism>
<evidence type="ECO:0000259" key="1">
    <source>
        <dbReference type="Pfam" id="PF22483"/>
    </source>
</evidence>
<accession>S8E948</accession>
<dbReference type="InterPro" id="IPR054353">
    <property type="entry name" value="IstA-like_C"/>
</dbReference>
<feature type="domain" description="Transposase for insertion sequence element IS21-like C-terminal" evidence="1">
    <location>
        <begin position="108"/>
        <end position="179"/>
    </location>
</feature>
<feature type="non-terminal residue" evidence="2">
    <location>
        <position position="1"/>
    </location>
</feature>
<keyword evidence="3" id="KW-1185">Reference proteome</keyword>
<comment type="caution">
    <text evidence="2">The sequence shown here is derived from an EMBL/GenBank/DDBJ whole genome shotgun (WGS) entry which is preliminary data.</text>
</comment>
<evidence type="ECO:0000313" key="2">
    <source>
        <dbReference type="EMBL" id="EPS72368.1"/>
    </source>
</evidence>
<sequence length="299" mass="34452">RSGISKACRYEPQANATYAELARHYDTAILPARPVKPRDKAKVENAVLIISRRILAKLRNRQFFCLYDLNEEITKLLIDVNNEPFQKNPEHCRKSLFEEIDKPALKPLPSLPFEYVEFKKAKVNIDYHVECKGHYYSVPYILVGKTVELKITNKIVAIFYEHKSIATHMRNHKRGAHTTVTAHMPTKHQKQLEWTPGRFLNWAASIGTETVAMVKNIIQKKKHPEQSYRACLGLLSLAKKFGPQRLETANGIANKTKSYNRTTVLSILENNADLIEQNQEEVQTKNINHKNIRGSEYFN</sequence>
<dbReference type="EMBL" id="AUSU01000860">
    <property type="protein sequence ID" value="EPS72368.1"/>
    <property type="molecule type" value="Genomic_DNA"/>
</dbReference>
<dbReference type="AlphaFoldDB" id="S8E948"/>
<dbReference type="PANTHER" id="PTHR35004:SF8">
    <property type="entry name" value="TRANSPOSASE RV3428C-RELATED"/>
    <property type="match status" value="1"/>
</dbReference>
<protein>
    <recommendedName>
        <fullName evidence="1">Transposase for insertion sequence element IS21-like C-terminal domain-containing protein</fullName>
    </recommendedName>
</protein>
<gene>
    <name evidence="2" type="ORF">M569_02389</name>
</gene>
<reference evidence="2 3" key="1">
    <citation type="journal article" date="2013" name="BMC Genomics">
        <title>The miniature genome of a carnivorous plant Genlisea aurea contains a low number of genes and short non-coding sequences.</title>
        <authorList>
            <person name="Leushkin E.V."/>
            <person name="Sutormin R.A."/>
            <person name="Nabieva E.R."/>
            <person name="Penin A.A."/>
            <person name="Kondrashov A.S."/>
            <person name="Logacheva M.D."/>
        </authorList>
    </citation>
    <scope>NUCLEOTIDE SEQUENCE [LARGE SCALE GENOMIC DNA]</scope>
</reference>
<feature type="non-terminal residue" evidence="2">
    <location>
        <position position="299"/>
    </location>
</feature>